<dbReference type="Proteomes" id="UP000176723">
    <property type="component" value="Unassembled WGS sequence"/>
</dbReference>
<gene>
    <name evidence="1" type="ORF">A3A65_02635</name>
</gene>
<reference evidence="1 2" key="1">
    <citation type="journal article" date="2016" name="Nat. Commun.">
        <title>Thousands of microbial genomes shed light on interconnected biogeochemical processes in an aquifer system.</title>
        <authorList>
            <person name="Anantharaman K."/>
            <person name="Brown C.T."/>
            <person name="Hug L.A."/>
            <person name="Sharon I."/>
            <person name="Castelle C.J."/>
            <person name="Probst A.J."/>
            <person name="Thomas B.C."/>
            <person name="Singh A."/>
            <person name="Wilkins M.J."/>
            <person name="Karaoz U."/>
            <person name="Brodie E.L."/>
            <person name="Williams K.H."/>
            <person name="Hubbard S.S."/>
            <person name="Banfield J.F."/>
        </authorList>
    </citation>
    <scope>NUCLEOTIDE SEQUENCE [LARGE SCALE GENOMIC DNA]</scope>
</reference>
<dbReference type="AlphaFoldDB" id="A0A1G1VZQ9"/>
<accession>A0A1G1VZQ9</accession>
<sequence length="682" mass="77838">MRDLHQLGCPILRLDIAQIGSSKLTHYTRWAEKRVKEVGNMPEGWLEELKSDADYISRYQLAWDSYITWPEELLPGPLREKYIRTDVDQLPKDAQGVDIGALELDDFGLWRLLLGLFRPISEFDPDAGLDLLTEIWQGREPLDALTSSLVFIERTRQGWSIETGGGLHHRTINIISLGAEESLSGLTHPDLIGHYFKLRNIDWIKNMILSTIEEPGEQIRLATTSVGIKEARRGVLRMLQDDAMEDTYKRAKERLPKSRRSDPVAVQQQMARTITKPEVAEMLAREVATHDIETNTATLPFYQSIAVTLTGQSREIADGLKDRVADTMDILGVRYQESDDPYEHWQNFLAMLPDVRFRETSEHVSPLPSGTTAVSFRRHGRPVLRKGALVGYYQPYRDPLIIPLGGNYFLVGTTGSGKSMAMKYMVYRLLPLDKNWVFRIMNNTNQNMKTTDEARDWNRVVSDYGGLVLFAGDEKFEGEVGAKAFRKRLEKIWDEGTRIVLFHSIKQRPDLDQIWLEWLIDDVVITPPGVIGVDETAGWFTLKQDPRAKILVFELMNILRRNRKMGIVTIQSLGTIRIEQEGVWNQLMTLIDGGKFVFHTPFISELPKDLGLTEYPEVGRFVMDTVASFKEEELGPLKKPGWAVFAGTKTAFEVKFHISLANLLRLSRLDMATAEEEELWGF</sequence>
<name>A0A1G1VZQ9_9BACT</name>
<proteinExistence type="predicted"/>
<dbReference type="EMBL" id="MHCL01000022">
    <property type="protein sequence ID" value="OGY20830.1"/>
    <property type="molecule type" value="Genomic_DNA"/>
</dbReference>
<protein>
    <submittedName>
        <fullName evidence="1">Uncharacterized protein</fullName>
    </submittedName>
</protein>
<dbReference type="InterPro" id="IPR027417">
    <property type="entry name" value="P-loop_NTPase"/>
</dbReference>
<dbReference type="SUPFAM" id="SSF52540">
    <property type="entry name" value="P-loop containing nucleoside triphosphate hydrolases"/>
    <property type="match status" value="1"/>
</dbReference>
<comment type="caution">
    <text evidence="1">The sequence shown here is derived from an EMBL/GenBank/DDBJ whole genome shotgun (WGS) entry which is preliminary data.</text>
</comment>
<evidence type="ECO:0000313" key="2">
    <source>
        <dbReference type="Proteomes" id="UP000176723"/>
    </source>
</evidence>
<evidence type="ECO:0000313" key="1">
    <source>
        <dbReference type="EMBL" id="OGY20830.1"/>
    </source>
</evidence>
<organism evidence="1 2">
    <name type="scientific">Candidatus Chisholmbacteria bacterium RIFCSPLOWO2_01_FULL_49_14</name>
    <dbReference type="NCBI Taxonomy" id="1797593"/>
    <lineage>
        <taxon>Bacteria</taxon>
        <taxon>Candidatus Chisholmiibacteriota</taxon>
    </lineage>
</organism>
<dbReference type="Gene3D" id="3.40.50.300">
    <property type="entry name" value="P-loop containing nucleotide triphosphate hydrolases"/>
    <property type="match status" value="1"/>
</dbReference>
<dbReference type="STRING" id="1797593.A3A65_02635"/>